<evidence type="ECO:0000256" key="4">
    <source>
        <dbReference type="ARBA" id="ARBA00022729"/>
    </source>
</evidence>
<feature type="signal peptide" evidence="10">
    <location>
        <begin position="1"/>
        <end position="21"/>
    </location>
</feature>
<evidence type="ECO:0000313" key="11">
    <source>
        <dbReference type="EMBL" id="KAK6957959.1"/>
    </source>
</evidence>
<comment type="catalytic activity">
    <reaction evidence="1 8">
        <text>Random hydrolysis of (1-&gt;6)-alpha-D-mannosidic linkages in unbranched (1-&gt;6)-mannans.</text>
        <dbReference type="EC" id="3.2.1.101"/>
    </reaction>
</comment>
<organism evidence="11 12">
    <name type="scientific">Daldinia eschscholtzii</name>
    <dbReference type="NCBI Taxonomy" id="292717"/>
    <lineage>
        <taxon>Eukaryota</taxon>
        <taxon>Fungi</taxon>
        <taxon>Dikarya</taxon>
        <taxon>Ascomycota</taxon>
        <taxon>Pezizomycotina</taxon>
        <taxon>Sordariomycetes</taxon>
        <taxon>Xylariomycetidae</taxon>
        <taxon>Xylariales</taxon>
        <taxon>Hypoxylaceae</taxon>
        <taxon>Daldinia</taxon>
    </lineage>
</organism>
<dbReference type="PANTHER" id="PTHR12145">
    <property type="entry name" value="MANNAN ENDO-1,6-ALPHA-MANNOSIDASE DCW1"/>
    <property type="match status" value="1"/>
</dbReference>
<reference evidence="11 12" key="1">
    <citation type="journal article" date="2024" name="Front Chem Biol">
        <title>Unveiling the potential of Daldinia eschscholtzii MFLUCC 19-0629 through bioactivity and bioinformatics studies for enhanced sustainable agriculture production.</title>
        <authorList>
            <person name="Brooks S."/>
            <person name="Weaver J.A."/>
            <person name="Klomchit A."/>
            <person name="Alharthi S.A."/>
            <person name="Onlamun T."/>
            <person name="Nurani R."/>
            <person name="Vong T.K."/>
            <person name="Alberti F."/>
            <person name="Greco C."/>
        </authorList>
    </citation>
    <scope>NUCLEOTIDE SEQUENCE [LARGE SCALE GENOMIC DNA]</scope>
    <source>
        <strain evidence="11">MFLUCC 19-0629</strain>
    </source>
</reference>
<dbReference type="Pfam" id="PF03663">
    <property type="entry name" value="Glyco_hydro_76"/>
    <property type="match status" value="1"/>
</dbReference>
<evidence type="ECO:0000256" key="8">
    <source>
        <dbReference type="PIRNR" id="PIRNR016302"/>
    </source>
</evidence>
<evidence type="ECO:0000313" key="12">
    <source>
        <dbReference type="Proteomes" id="UP001369815"/>
    </source>
</evidence>
<dbReference type="PIRSF" id="PIRSF016302">
    <property type="entry name" value="Man_a_manosd"/>
    <property type="match status" value="1"/>
</dbReference>
<name>A0AAX6MZB9_9PEZI</name>
<dbReference type="Gene3D" id="1.50.10.20">
    <property type="match status" value="1"/>
</dbReference>
<accession>A0AAX6MZB9</accession>
<evidence type="ECO:0000256" key="10">
    <source>
        <dbReference type="SAM" id="SignalP"/>
    </source>
</evidence>
<gene>
    <name evidence="11" type="ORF">Daesc_000750</name>
</gene>
<keyword evidence="7 8" id="KW-0326">Glycosidase</keyword>
<keyword evidence="5 8" id="KW-0378">Hydrolase</keyword>
<sequence>MARISSNSMGWLLLAAQGALAGLTVDVENTDSIKAAAALVAEDLIGLYDGEEPGKIPGILPGVEDGFIGWWSGGVLWDTLLEYKSLTGESKYDETISRGIQFQAGSKNDFLPANWSISITNAHQGIWALSAVTANETGLKLDENSPQWFTLASNVFEELNSEERRVKEGDCAGALRWMIIPKNNRYIYVDSTSNAVFLNLAAQLAHLTGNQSYADAATSTYDLLTRIGFVTKNFDVYDGAFADECKNFIKIQFSWNAAYLLEGSAYMYNLTGNDTWKTRVDGLVDRSLELFFPDGVATELNCEKEGNCNMDIHFFKGILHRALASTVKLAPHTASKILPSLKSSAKKAAAQCTGGKNGRMCGFAWSSEEYDGETGPSQQINVLSALISILPPNEQGSEGNNNTGAGNGSGSGSASGSGSGNGNGNGNGNSQGNSQENTSGDDTQGNAGTKVSVGLALWGSLLLGSLFL</sequence>
<dbReference type="EMBL" id="JBANMG010000001">
    <property type="protein sequence ID" value="KAK6957959.1"/>
    <property type="molecule type" value="Genomic_DNA"/>
</dbReference>
<dbReference type="InterPro" id="IPR008928">
    <property type="entry name" value="6-hairpin_glycosidase_sf"/>
</dbReference>
<evidence type="ECO:0000256" key="5">
    <source>
        <dbReference type="ARBA" id="ARBA00022801"/>
    </source>
</evidence>
<feature type="chain" id="PRO_5043332384" description="Mannan endo-1,6-alpha-mannosidase" evidence="10">
    <location>
        <begin position="22"/>
        <end position="468"/>
    </location>
</feature>
<evidence type="ECO:0000256" key="7">
    <source>
        <dbReference type="ARBA" id="ARBA00023295"/>
    </source>
</evidence>
<dbReference type="GO" id="GO:0016052">
    <property type="term" value="P:carbohydrate catabolic process"/>
    <property type="evidence" value="ECO:0007669"/>
    <property type="project" value="InterPro"/>
</dbReference>
<dbReference type="Proteomes" id="UP001369815">
    <property type="component" value="Unassembled WGS sequence"/>
</dbReference>
<evidence type="ECO:0000256" key="3">
    <source>
        <dbReference type="ARBA" id="ARBA00012350"/>
    </source>
</evidence>
<dbReference type="InterPro" id="IPR014480">
    <property type="entry name" value="Mannan-1_6-alpha_mannosidase"/>
</dbReference>
<dbReference type="GO" id="GO:0009272">
    <property type="term" value="P:fungal-type cell wall biogenesis"/>
    <property type="evidence" value="ECO:0007669"/>
    <property type="project" value="TreeGrafter"/>
</dbReference>
<evidence type="ECO:0000256" key="2">
    <source>
        <dbReference type="ARBA" id="ARBA00009699"/>
    </source>
</evidence>
<evidence type="ECO:0000256" key="6">
    <source>
        <dbReference type="ARBA" id="ARBA00023180"/>
    </source>
</evidence>
<dbReference type="EC" id="3.2.1.101" evidence="3 8"/>
<feature type="compositionally biased region" description="Low complexity" evidence="9">
    <location>
        <begin position="430"/>
        <end position="440"/>
    </location>
</feature>
<feature type="compositionally biased region" description="Gly residues" evidence="9">
    <location>
        <begin position="405"/>
        <end position="429"/>
    </location>
</feature>
<dbReference type="GO" id="GO:0008496">
    <property type="term" value="F:mannan endo-1,6-alpha-mannosidase activity"/>
    <property type="evidence" value="ECO:0007669"/>
    <property type="project" value="UniProtKB-UniRule"/>
</dbReference>
<feature type="region of interest" description="Disordered" evidence="9">
    <location>
        <begin position="391"/>
        <end position="447"/>
    </location>
</feature>
<dbReference type="SUPFAM" id="SSF48208">
    <property type="entry name" value="Six-hairpin glycosidases"/>
    <property type="match status" value="1"/>
</dbReference>
<keyword evidence="12" id="KW-1185">Reference proteome</keyword>
<keyword evidence="6" id="KW-0325">Glycoprotein</keyword>
<protein>
    <recommendedName>
        <fullName evidence="3 8">Mannan endo-1,6-alpha-mannosidase</fullName>
        <ecNumber evidence="3 8">3.2.1.101</ecNumber>
    </recommendedName>
</protein>
<keyword evidence="4 10" id="KW-0732">Signal</keyword>
<evidence type="ECO:0000256" key="1">
    <source>
        <dbReference type="ARBA" id="ARBA00001452"/>
    </source>
</evidence>
<dbReference type="PANTHER" id="PTHR12145:SF36">
    <property type="entry name" value="MANNAN ENDO-1,6-ALPHA-MANNOSIDASE DCW1"/>
    <property type="match status" value="1"/>
</dbReference>
<evidence type="ECO:0000256" key="9">
    <source>
        <dbReference type="SAM" id="MobiDB-lite"/>
    </source>
</evidence>
<proteinExistence type="inferred from homology"/>
<comment type="similarity">
    <text evidence="2 8">Belongs to the glycosyl hydrolase 76 family.</text>
</comment>
<dbReference type="InterPro" id="IPR005198">
    <property type="entry name" value="Glyco_hydro_76"/>
</dbReference>
<dbReference type="AlphaFoldDB" id="A0AAX6MZB9"/>
<comment type="caution">
    <text evidence="11">The sequence shown here is derived from an EMBL/GenBank/DDBJ whole genome shotgun (WGS) entry which is preliminary data.</text>
</comment>